<protein>
    <submittedName>
        <fullName evidence="1">Uncharacterized protein</fullName>
    </submittedName>
</protein>
<proteinExistence type="predicted"/>
<evidence type="ECO:0000313" key="2">
    <source>
        <dbReference type="Proteomes" id="UP000466785"/>
    </source>
</evidence>
<name>A0A6N4VIE5_9MYCO</name>
<dbReference type="Proteomes" id="UP000466785">
    <property type="component" value="Chromosome"/>
</dbReference>
<reference evidence="1 2" key="1">
    <citation type="journal article" date="2019" name="Emerg. Microbes Infect.">
        <title>Comprehensive subspecies identification of 175 nontuberculous mycobacteria species based on 7547 genomic profiles.</title>
        <authorList>
            <person name="Matsumoto Y."/>
            <person name="Kinjo T."/>
            <person name="Motooka D."/>
            <person name="Nabeya D."/>
            <person name="Jung N."/>
            <person name="Uechi K."/>
            <person name="Horii T."/>
            <person name="Iida T."/>
            <person name="Fujita J."/>
            <person name="Nakamura S."/>
        </authorList>
    </citation>
    <scope>NUCLEOTIDE SEQUENCE [LARGE SCALE GENOMIC DNA]</scope>
    <source>
        <strain evidence="1 2">JCM 12603</strain>
    </source>
</reference>
<organism evidence="1 2">
    <name type="scientific">Mycolicibacterium poriferae</name>
    <dbReference type="NCBI Taxonomy" id="39694"/>
    <lineage>
        <taxon>Bacteria</taxon>
        <taxon>Bacillati</taxon>
        <taxon>Actinomycetota</taxon>
        <taxon>Actinomycetes</taxon>
        <taxon>Mycobacteriales</taxon>
        <taxon>Mycobacteriaceae</taxon>
        <taxon>Mycolicibacterium</taxon>
    </lineage>
</organism>
<keyword evidence="2" id="KW-1185">Reference proteome</keyword>
<sequence>MDNSGQLDAAAAGADELLDDVLDDELPADVVDELLDDESDELDEELDDSELPPELLELFFLESSRLSVR</sequence>
<dbReference type="EMBL" id="AP022570">
    <property type="protein sequence ID" value="BBX53943.1"/>
    <property type="molecule type" value="Genomic_DNA"/>
</dbReference>
<dbReference type="KEGG" id="mpof:MPOR_49690"/>
<accession>A0A6N4VIE5</accession>
<dbReference type="AlphaFoldDB" id="A0A6N4VIE5"/>
<gene>
    <name evidence="1" type="ORF">MPOR_49690</name>
</gene>
<evidence type="ECO:0000313" key="1">
    <source>
        <dbReference type="EMBL" id="BBX53943.1"/>
    </source>
</evidence>